<gene>
    <name evidence="2" type="ORF">L596_015111</name>
</gene>
<feature type="transmembrane region" description="Helical" evidence="1">
    <location>
        <begin position="88"/>
        <end position="111"/>
    </location>
</feature>
<dbReference type="EMBL" id="AZBU02000004">
    <property type="protein sequence ID" value="TKR81196.1"/>
    <property type="molecule type" value="Genomic_DNA"/>
</dbReference>
<reference evidence="2" key="3">
    <citation type="journal article" date="2019" name="G3 (Bethesda)">
        <title>Hybrid Assembly of the Genome of the Entomopathogenic Nematode Steinernema carpocapsae Identifies the X-Chromosome.</title>
        <authorList>
            <person name="Serra L."/>
            <person name="Macchietto M."/>
            <person name="Macias-Munoz A."/>
            <person name="McGill C.J."/>
            <person name="Rodriguez I.M."/>
            <person name="Rodriguez B."/>
            <person name="Murad R."/>
            <person name="Mortazavi A."/>
        </authorList>
    </citation>
    <scope>NUCLEOTIDE SEQUENCE</scope>
    <source>
        <strain evidence="2">ALL</strain>
    </source>
</reference>
<accession>A0A4U5NEW1</accession>
<feature type="transmembrane region" description="Helical" evidence="1">
    <location>
        <begin position="6"/>
        <end position="28"/>
    </location>
</feature>
<name>A0A4U5NEW1_STECR</name>
<evidence type="ECO:0000313" key="2">
    <source>
        <dbReference type="EMBL" id="TKR81196.1"/>
    </source>
</evidence>
<keyword evidence="1" id="KW-0472">Membrane</keyword>
<organism evidence="2">
    <name type="scientific">Steinernema carpocapsae</name>
    <name type="common">Entomopathogenic nematode</name>
    <dbReference type="NCBI Taxonomy" id="34508"/>
    <lineage>
        <taxon>Eukaryota</taxon>
        <taxon>Metazoa</taxon>
        <taxon>Ecdysozoa</taxon>
        <taxon>Nematoda</taxon>
        <taxon>Chromadorea</taxon>
        <taxon>Rhabditida</taxon>
        <taxon>Tylenchina</taxon>
        <taxon>Panagrolaimomorpha</taxon>
        <taxon>Strongyloidoidea</taxon>
        <taxon>Steinernematidae</taxon>
        <taxon>Steinernema</taxon>
    </lineage>
</organism>
<dbReference type="AlphaFoldDB" id="A0A4U5NEW1"/>
<keyword evidence="1" id="KW-1133">Transmembrane helix</keyword>
<reference evidence="2" key="2">
    <citation type="journal article" date="2015" name="Genome Biol.">
        <title>Comparative genomics of Steinernema reveals deeply conserved gene regulatory networks.</title>
        <authorList>
            <person name="Dillman A.R."/>
            <person name="Macchietto M."/>
            <person name="Porter C.F."/>
            <person name="Rogers A."/>
            <person name="Williams B."/>
            <person name="Antoshechkin I."/>
            <person name="Lee M.M."/>
            <person name="Goodwin Z."/>
            <person name="Lu X."/>
            <person name="Lewis E.E."/>
            <person name="Goodrich-Blair H."/>
            <person name="Stock S.P."/>
            <person name="Adams B.J."/>
            <person name="Sternberg P.W."/>
            <person name="Mortazavi A."/>
        </authorList>
    </citation>
    <scope>NUCLEOTIDE SEQUENCE [LARGE SCALE GENOMIC DNA]</scope>
    <source>
        <strain evidence="2">ALL</strain>
    </source>
</reference>
<dbReference type="Gene3D" id="1.20.140.150">
    <property type="match status" value="1"/>
</dbReference>
<dbReference type="PANTHER" id="PTHR37446">
    <property type="entry name" value="CLAUDIN-LIKE IN CAENORHABDITIS"/>
    <property type="match status" value="1"/>
</dbReference>
<comment type="caution">
    <text evidence="2">The sequence shown here is derived from an EMBL/GenBank/DDBJ whole genome shotgun (WGS) entry which is preliminary data.</text>
</comment>
<dbReference type="OrthoDB" id="5823731at2759"/>
<proteinExistence type="predicted"/>
<reference evidence="2" key="1">
    <citation type="submission" date="2013-11" db="EMBL/GenBank/DDBJ databases">
        <authorList>
            <person name="Sternberg P."/>
            <person name="Dillman A."/>
            <person name="Macchietto M."/>
        </authorList>
    </citation>
    <scope>NUCLEOTIDE SEQUENCE</scope>
    <source>
        <strain evidence="2">ALL</strain>
    </source>
</reference>
<feature type="transmembrane region" description="Helical" evidence="1">
    <location>
        <begin position="123"/>
        <end position="144"/>
    </location>
</feature>
<sequence>MCICSFLGQVVFGALMLVALGLTLVSIFTPGWSQLKATSTDIKEVEHINLGIFFCRNPGDSITVTQSSTDVKDFCKHWWDNLSGSMKAVIACMCLAVIVEVVALIWTIVTICACCCKSCLVPLLPIFAFVGAVLLAIAVGIYGVNYKQNR</sequence>
<dbReference type="PANTHER" id="PTHR37446:SF1">
    <property type="entry name" value="CLAUDIN"/>
    <property type="match status" value="1"/>
</dbReference>
<keyword evidence="1" id="KW-0812">Transmembrane</keyword>
<protein>
    <submittedName>
        <fullName evidence="2">Uncharacterized protein</fullName>
    </submittedName>
</protein>
<evidence type="ECO:0000256" key="1">
    <source>
        <dbReference type="SAM" id="Phobius"/>
    </source>
</evidence>